<dbReference type="eggNOG" id="COG0405">
    <property type="taxonomic scope" value="Bacteria"/>
</dbReference>
<dbReference type="EMBL" id="CP000542">
    <property type="protein sequence ID" value="ABM57685.1"/>
    <property type="molecule type" value="Genomic_DNA"/>
</dbReference>
<evidence type="ECO:0000313" key="2">
    <source>
        <dbReference type="Proteomes" id="UP000000374"/>
    </source>
</evidence>
<dbReference type="AlphaFoldDB" id="A1WJ78"/>
<keyword evidence="2" id="KW-1185">Reference proteome</keyword>
<dbReference type="Proteomes" id="UP000000374">
    <property type="component" value="Chromosome"/>
</dbReference>
<gene>
    <name evidence="1" type="ordered locus">Veis_1932</name>
</gene>
<dbReference type="MEROPS" id="T03.025"/>
<dbReference type="HOGENOM" id="CLU_014813_3_1_4"/>
<dbReference type="InterPro" id="IPR043137">
    <property type="entry name" value="GGT_ssub_C"/>
</dbReference>
<dbReference type="GO" id="GO:0016740">
    <property type="term" value="F:transferase activity"/>
    <property type="evidence" value="ECO:0007669"/>
    <property type="project" value="UniProtKB-KW"/>
</dbReference>
<keyword evidence="1" id="KW-0808">Transferase</keyword>
<dbReference type="PANTHER" id="PTHR43881">
    <property type="entry name" value="GAMMA-GLUTAMYLTRANSPEPTIDASE (AFU_ORTHOLOGUE AFUA_4G13580)"/>
    <property type="match status" value="1"/>
</dbReference>
<dbReference type="SUPFAM" id="SSF56235">
    <property type="entry name" value="N-terminal nucleophile aminohydrolases (Ntn hydrolases)"/>
    <property type="match status" value="1"/>
</dbReference>
<dbReference type="OrthoDB" id="5297205at2"/>
<protein>
    <submittedName>
        <fullName evidence="1">Gamma-glutamyltransferase 2. Threonine peptidase. MEROPS family T03</fullName>
    </submittedName>
</protein>
<reference evidence="2" key="1">
    <citation type="submission" date="2006-12" db="EMBL/GenBank/DDBJ databases">
        <title>Complete sequence of chromosome 1 of Verminephrobacter eiseniae EF01-2.</title>
        <authorList>
            <person name="Copeland A."/>
            <person name="Lucas S."/>
            <person name="Lapidus A."/>
            <person name="Barry K."/>
            <person name="Detter J.C."/>
            <person name="Glavina del Rio T."/>
            <person name="Dalin E."/>
            <person name="Tice H."/>
            <person name="Pitluck S."/>
            <person name="Chertkov O."/>
            <person name="Brettin T."/>
            <person name="Bruce D."/>
            <person name="Han C."/>
            <person name="Tapia R."/>
            <person name="Gilna P."/>
            <person name="Schmutz J."/>
            <person name="Larimer F."/>
            <person name="Land M."/>
            <person name="Hauser L."/>
            <person name="Kyrpides N."/>
            <person name="Kim E."/>
            <person name="Stahl D."/>
            <person name="Richardson P."/>
        </authorList>
    </citation>
    <scope>NUCLEOTIDE SEQUENCE [LARGE SCALE GENOMIC DNA]</scope>
    <source>
        <strain evidence="2">EF01-2</strain>
    </source>
</reference>
<organism evidence="1 2">
    <name type="scientific">Verminephrobacter eiseniae (strain EF01-2)</name>
    <dbReference type="NCBI Taxonomy" id="391735"/>
    <lineage>
        <taxon>Bacteria</taxon>
        <taxon>Pseudomonadati</taxon>
        <taxon>Pseudomonadota</taxon>
        <taxon>Betaproteobacteria</taxon>
        <taxon>Burkholderiales</taxon>
        <taxon>Comamonadaceae</taxon>
        <taxon>Verminephrobacter</taxon>
    </lineage>
</organism>
<dbReference type="InterPro" id="IPR029055">
    <property type="entry name" value="Ntn_hydrolases_N"/>
</dbReference>
<evidence type="ECO:0000313" key="1">
    <source>
        <dbReference type="EMBL" id="ABM57685.1"/>
    </source>
</evidence>
<dbReference type="KEGG" id="vei:Veis_1932"/>
<dbReference type="PRINTS" id="PR01210">
    <property type="entry name" value="GGTRANSPTASE"/>
</dbReference>
<dbReference type="STRING" id="391735.Veis_1932"/>
<name>A1WJ78_VEREI</name>
<dbReference type="InterPro" id="IPR052896">
    <property type="entry name" value="GGT-like_enzyme"/>
</dbReference>
<dbReference type="RefSeq" id="WP_011809691.1">
    <property type="nucleotide sequence ID" value="NC_008786.1"/>
</dbReference>
<proteinExistence type="predicted"/>
<sequence>MSSCFDAFPYRSQRMPVFARNVVSTSQPLAAQAGLRALLAGGNAVDAALATAITLTVVEPVMNGIGGDMFAMVWDGSALHGLNSSGCAPAAWTRKHFAGRSQMPRTGWDTVTVPGQVAGWKALADRFGKLAFAQLFEPAIDYAQQGFQVSPRIARQWAMQAPALMHEPGFASAFAKDGAVPRAGQSWRFPEQARTLQQIAETGGEAFYRGPLAEAIAAHAQRTGGSISLADLAAHRAQWVTPIAQNYRGLTLHEIPPNGQGIAALIALGLLEHFDLGPVDSARFYHLQIEAMKLAFADLHAHVADPAAMTVRPEALLDPAYLAERARLIDPHRANMPTAGLPKSGGTVYLTAADASGMMVSFIQSNYRGFGSGVVVPGTGIALHSRGENFSLQAGHPNEVAPGKRPFHTIIPGFVTRQGVPVMAFGVMGGAMQAQGHLQMMTRLADFGQNPQTMSDAPRFRVDPDCVGLESDVDPQVAATLGRWGHNVAIAARDSLEFGAAQLIQRSDAGYVAASDARRDGQAVGY</sequence>
<dbReference type="Gene3D" id="1.10.246.130">
    <property type="match status" value="1"/>
</dbReference>
<dbReference type="PANTHER" id="PTHR43881:SF1">
    <property type="entry name" value="GAMMA-GLUTAMYLTRANSPEPTIDASE (AFU_ORTHOLOGUE AFUA_4G13580)"/>
    <property type="match status" value="1"/>
</dbReference>
<dbReference type="Gene3D" id="3.60.20.40">
    <property type="match status" value="1"/>
</dbReference>
<dbReference type="InterPro" id="IPR043138">
    <property type="entry name" value="GGT_lsub"/>
</dbReference>
<accession>A1WJ78</accession>
<dbReference type="GeneID" id="76460529"/>
<dbReference type="Pfam" id="PF01019">
    <property type="entry name" value="G_glu_transpept"/>
    <property type="match status" value="1"/>
</dbReference>